<comment type="caution">
    <text evidence="11">The sequence shown here is derived from an EMBL/GenBank/DDBJ whole genome shotgun (WGS) entry which is preliminary data.</text>
</comment>
<keyword evidence="9" id="KW-0411">Iron-sulfur</keyword>
<evidence type="ECO:0000256" key="7">
    <source>
        <dbReference type="ARBA" id="ARBA00023002"/>
    </source>
</evidence>
<dbReference type="NCBIfam" id="TIGR01409">
    <property type="entry name" value="TAT_signal_seq"/>
    <property type="match status" value="1"/>
</dbReference>
<dbReference type="InterPro" id="IPR006657">
    <property type="entry name" value="MoPterin_dinucl-bd_dom"/>
</dbReference>
<dbReference type="HOGENOM" id="CLU_000422_13_3_11"/>
<dbReference type="InterPro" id="IPR006963">
    <property type="entry name" value="Mopterin_OxRdtase_4Fe-4S_dom"/>
</dbReference>
<dbReference type="InterPro" id="IPR006311">
    <property type="entry name" value="TAT_signal"/>
</dbReference>
<dbReference type="Pfam" id="PF01568">
    <property type="entry name" value="Molydop_binding"/>
    <property type="match status" value="1"/>
</dbReference>
<evidence type="ECO:0000256" key="6">
    <source>
        <dbReference type="ARBA" id="ARBA00022729"/>
    </source>
</evidence>
<accession>R9L1N3</accession>
<dbReference type="Proteomes" id="UP000014204">
    <property type="component" value="Unassembled WGS sequence"/>
</dbReference>
<dbReference type="PANTHER" id="PTHR43742">
    <property type="entry name" value="TRIMETHYLAMINE-N-OXIDE REDUCTASE"/>
    <property type="match status" value="1"/>
</dbReference>
<dbReference type="PROSITE" id="PS00490">
    <property type="entry name" value="MOLYBDOPTERIN_PROK_2"/>
    <property type="match status" value="1"/>
</dbReference>
<evidence type="ECO:0000256" key="5">
    <source>
        <dbReference type="ARBA" id="ARBA00022723"/>
    </source>
</evidence>
<feature type="domain" description="4Fe-4S Mo/W bis-MGD-type" evidence="10">
    <location>
        <begin position="49"/>
        <end position="105"/>
    </location>
</feature>
<gene>
    <name evidence="11" type="ORF">C811_02127</name>
</gene>
<evidence type="ECO:0000256" key="1">
    <source>
        <dbReference type="ARBA" id="ARBA00001942"/>
    </source>
</evidence>
<dbReference type="InterPro" id="IPR019546">
    <property type="entry name" value="TAT_signal_bac_arc"/>
</dbReference>
<dbReference type="Gene3D" id="2.20.25.90">
    <property type="entry name" value="ADC-like domains"/>
    <property type="match status" value="1"/>
</dbReference>
<dbReference type="STRING" id="1235794.C811_02127"/>
<comment type="cofactor">
    <cofactor evidence="1">
        <name>Mo-bis(molybdopterin guanine dinucleotide)</name>
        <dbReference type="ChEBI" id="CHEBI:60539"/>
    </cofactor>
</comment>
<name>R9L1N3_9ACTN</name>
<proteinExistence type="inferred from homology"/>
<dbReference type="InterPro" id="IPR050612">
    <property type="entry name" value="Prok_Mopterin_Oxidored"/>
</dbReference>
<dbReference type="PROSITE" id="PS51669">
    <property type="entry name" value="4FE4S_MOW_BIS_MGD"/>
    <property type="match status" value="1"/>
</dbReference>
<dbReference type="eggNOG" id="COG0243">
    <property type="taxonomic scope" value="Bacteria"/>
</dbReference>
<dbReference type="Pfam" id="PF00384">
    <property type="entry name" value="Molybdopterin"/>
    <property type="match status" value="1"/>
</dbReference>
<keyword evidence="12" id="KW-1185">Reference proteome</keyword>
<dbReference type="SUPFAM" id="SSF53706">
    <property type="entry name" value="Formate dehydrogenase/DMSO reductase, domains 1-3"/>
    <property type="match status" value="1"/>
</dbReference>
<evidence type="ECO:0000256" key="4">
    <source>
        <dbReference type="ARBA" id="ARBA00022505"/>
    </source>
</evidence>
<organism evidence="11 12">
    <name type="scientific">Adlercreutzia caecimuris B7</name>
    <dbReference type="NCBI Taxonomy" id="1235794"/>
    <lineage>
        <taxon>Bacteria</taxon>
        <taxon>Bacillati</taxon>
        <taxon>Actinomycetota</taxon>
        <taxon>Coriobacteriia</taxon>
        <taxon>Eggerthellales</taxon>
        <taxon>Eggerthellaceae</taxon>
        <taxon>Adlercreutzia</taxon>
    </lineage>
</organism>
<dbReference type="PROSITE" id="PS51318">
    <property type="entry name" value="TAT"/>
    <property type="match status" value="1"/>
</dbReference>
<dbReference type="AlphaFoldDB" id="R9L1N3"/>
<comment type="similarity">
    <text evidence="2">Belongs to the prokaryotic molybdopterin-containing oxidoreductase family.</text>
</comment>
<dbReference type="InterPro" id="IPR006655">
    <property type="entry name" value="Mopterin_OxRdtase_prok_CS"/>
</dbReference>
<dbReference type="SMART" id="SM00926">
    <property type="entry name" value="Molybdop_Fe4S4"/>
    <property type="match status" value="1"/>
</dbReference>
<evidence type="ECO:0000313" key="12">
    <source>
        <dbReference type="Proteomes" id="UP000014204"/>
    </source>
</evidence>
<evidence type="ECO:0000259" key="10">
    <source>
        <dbReference type="PROSITE" id="PS51669"/>
    </source>
</evidence>
<evidence type="ECO:0000256" key="8">
    <source>
        <dbReference type="ARBA" id="ARBA00023004"/>
    </source>
</evidence>
<evidence type="ECO:0000313" key="11">
    <source>
        <dbReference type="EMBL" id="EOS49667.1"/>
    </source>
</evidence>
<evidence type="ECO:0000256" key="9">
    <source>
        <dbReference type="ARBA" id="ARBA00023014"/>
    </source>
</evidence>
<keyword evidence="8" id="KW-0408">Iron</keyword>
<dbReference type="Pfam" id="PF10518">
    <property type="entry name" value="TAT_signal"/>
    <property type="match status" value="1"/>
</dbReference>
<dbReference type="InterPro" id="IPR006656">
    <property type="entry name" value="Mopterin_OxRdtase"/>
</dbReference>
<reference evidence="11 12" key="1">
    <citation type="submission" date="2013-04" db="EMBL/GenBank/DDBJ databases">
        <title>The Genome Sequence of Enterorhabdus caecimuris B7.</title>
        <authorList>
            <consortium name="The Broad Institute Genomics Platform"/>
            <consortium name="The Broad Institute Genome Sequencing Center for Infectious Disease"/>
            <person name="Earl A."/>
            <person name="Xavier R."/>
            <person name="Elson C."/>
            <person name="Duck W."/>
            <person name="Walker B."/>
            <person name="Young S."/>
            <person name="Zeng Q."/>
            <person name="Gargeya S."/>
            <person name="Fitzgerald M."/>
            <person name="Haas B."/>
            <person name="Abouelleil A."/>
            <person name="Allen A.W."/>
            <person name="Alvarado L."/>
            <person name="Arachchi H.M."/>
            <person name="Berlin A.M."/>
            <person name="Chapman S.B."/>
            <person name="Gainer-Dewar J."/>
            <person name="Goldberg J."/>
            <person name="Griggs A."/>
            <person name="Gujja S."/>
            <person name="Hansen M."/>
            <person name="Howarth C."/>
            <person name="Imamovic A."/>
            <person name="Ireland A."/>
            <person name="Larimer J."/>
            <person name="McCowan C."/>
            <person name="Murphy C."/>
            <person name="Pearson M."/>
            <person name="Poon T.W."/>
            <person name="Priest M."/>
            <person name="Roberts A."/>
            <person name="Saif S."/>
            <person name="Shea T."/>
            <person name="Sisk P."/>
            <person name="Sykes S."/>
            <person name="Wortman J."/>
            <person name="Nusbaum C."/>
            <person name="Birren B."/>
        </authorList>
    </citation>
    <scope>NUCLEOTIDE SEQUENCE [LARGE SCALE GENOMIC DNA]</scope>
    <source>
        <strain evidence="11 12">B7</strain>
    </source>
</reference>
<dbReference type="GO" id="GO:0043546">
    <property type="term" value="F:molybdopterin cofactor binding"/>
    <property type="evidence" value="ECO:0007669"/>
    <property type="project" value="InterPro"/>
</dbReference>
<dbReference type="GO" id="GO:0046872">
    <property type="term" value="F:metal ion binding"/>
    <property type="evidence" value="ECO:0007669"/>
    <property type="project" value="UniProtKB-KW"/>
</dbReference>
<dbReference type="Gene3D" id="3.30.2070.10">
    <property type="entry name" value="Formate dehydrogenase/DMSO reductase"/>
    <property type="match status" value="1"/>
</dbReference>
<dbReference type="Gene3D" id="3.40.228.10">
    <property type="entry name" value="Dimethylsulfoxide Reductase, domain 2"/>
    <property type="match status" value="1"/>
</dbReference>
<dbReference type="GO" id="GO:0016491">
    <property type="term" value="F:oxidoreductase activity"/>
    <property type="evidence" value="ECO:0007669"/>
    <property type="project" value="UniProtKB-KW"/>
</dbReference>
<evidence type="ECO:0000256" key="2">
    <source>
        <dbReference type="ARBA" id="ARBA00010312"/>
    </source>
</evidence>
<dbReference type="GO" id="GO:0051539">
    <property type="term" value="F:4 iron, 4 sulfur cluster binding"/>
    <property type="evidence" value="ECO:0007669"/>
    <property type="project" value="UniProtKB-KW"/>
</dbReference>
<protein>
    <submittedName>
        <fullName evidence="11">Tat (Twin-arginine translocation) pathway signal sequence</fullName>
    </submittedName>
</protein>
<dbReference type="SUPFAM" id="SSF50692">
    <property type="entry name" value="ADC-like"/>
    <property type="match status" value="1"/>
</dbReference>
<dbReference type="Gene3D" id="2.40.40.20">
    <property type="match status" value="1"/>
</dbReference>
<sequence>MQEKEALMRCNPTRRTFLKGTAATAALAAVGTCSVATWQAERAEAAGAKTQGASLCNGCSSKCGLVATTLDGRLWTVEGMEEHPYSKGTLCGRGHGTAQWAYSDGRLTQPMKRAEDGSFAPISWDDAFAEIGAKVQEILAEAGPEALAIVQDPRPSGKYYSKRFMNALGSANVYTHAAACNLSKESGIQEATGASNYSVDFPNTKMVVFIGRSYGDGIRPSSVKSLAGAADKGARVVIVDPRLNNTGIFATDWVPIKPGTDIALLLGIANVLVTNDLYDHEFIEQFTVGFPEFAAQVAEYTPAWAEGICDVPADTIVELAEALAAAAPACAIEPSWRAAFGCAYQNSFETARAVCAVNALLGCWGQKGGALITSSPKAGDVDPVKFPKVPEPAVKRVGDAEFPLALSGTGTNLAVLNGCNDGTVQGVFFYNSNAVQGYAQPAKWREALAKAKLVVTIDVQMSETALVSDYVLPECTVLERMELPEFIGGKKHYVALRTPVIDRVHPETKPCDEIFVGLAEACGVGQYFPFTIEELADAQLATVGTSLDAVREAGIVELADPGFEFGTPTFKTPTEKFQFTSAKVAEAGLNPVIGYVPRLVEPAAGEFSLIGGKQGIHSHTMTLNLEALNAISREYQLERLWMAASDAAELGIADGDTVELSSSEASGRVAVKVTERLKPGVLFLPTHYGSTSPYLTRAQGFGLNMMDFIPLHLEPAVGSTMSQEVAVTVRKVED</sequence>
<dbReference type="PATRIC" id="fig|1235794.3.peg.2095"/>
<dbReference type="Gene3D" id="3.40.50.740">
    <property type="match status" value="1"/>
</dbReference>
<dbReference type="Pfam" id="PF04879">
    <property type="entry name" value="Molybdop_Fe4S4"/>
    <property type="match status" value="1"/>
</dbReference>
<dbReference type="PANTHER" id="PTHR43742:SF9">
    <property type="entry name" value="TETRATHIONATE REDUCTASE SUBUNIT A"/>
    <property type="match status" value="1"/>
</dbReference>
<dbReference type="EMBL" id="ASSY01000010">
    <property type="protein sequence ID" value="EOS49667.1"/>
    <property type="molecule type" value="Genomic_DNA"/>
</dbReference>
<evidence type="ECO:0000256" key="3">
    <source>
        <dbReference type="ARBA" id="ARBA00022485"/>
    </source>
</evidence>
<keyword evidence="6" id="KW-0732">Signal</keyword>
<keyword evidence="7" id="KW-0560">Oxidoreductase</keyword>
<keyword evidence="4" id="KW-0500">Molybdenum</keyword>
<keyword evidence="3" id="KW-0004">4Fe-4S</keyword>
<keyword evidence="5" id="KW-0479">Metal-binding</keyword>
<dbReference type="InterPro" id="IPR009010">
    <property type="entry name" value="Asp_de-COase-like_dom_sf"/>
</dbReference>